<evidence type="ECO:0000313" key="5">
    <source>
        <dbReference type="EMBL" id="TCO49454.1"/>
    </source>
</evidence>
<protein>
    <submittedName>
        <fullName evidence="5">NTE family protein</fullName>
    </submittedName>
</protein>
<feature type="domain" description="PNPLA" evidence="4">
    <location>
        <begin position="37"/>
        <end position="239"/>
    </location>
</feature>
<evidence type="ECO:0000256" key="3">
    <source>
        <dbReference type="SAM" id="MobiDB-lite"/>
    </source>
</evidence>
<accession>A0A4R2IVL4</accession>
<dbReference type="InterPro" id="IPR002641">
    <property type="entry name" value="PNPLA_dom"/>
</dbReference>
<dbReference type="AlphaFoldDB" id="A0A4R2IVL4"/>
<dbReference type="Proteomes" id="UP000295573">
    <property type="component" value="Unassembled WGS sequence"/>
</dbReference>
<keyword evidence="6" id="KW-1185">Reference proteome</keyword>
<sequence>MSRFHESLPSTGGEARSPLDSVRRTSYPQVDRNLALVVGAGGAAGNAWAIGVIAGLAEAGLDLTEAADLMVGTSSGATVAAWVRSGIPPAELLASVLSEPVQPVGQKRERPPSPAMAAVFERMRAIGAAATSAADLQRAMGAFGLESDSTFGPEAAEQRRAMVAARLPRHVWPERPMILVALDARTGELAAFDRDSGVDLVDAVIASTALPGAGPTHSINGTRYINGGVRSAENADLATGYANVVVLSPFGGRSGPLPEGQFEGLRRFPGADLPSQVDALRNQGSHVEVITPDADSRTAMGTNQMDPATRIPSAHAGRTQGKQEARHLTLLWR</sequence>
<dbReference type="EMBL" id="SLWR01000003">
    <property type="protein sequence ID" value="TCO49454.1"/>
    <property type="molecule type" value="Genomic_DNA"/>
</dbReference>
<feature type="region of interest" description="Disordered" evidence="3">
    <location>
        <begin position="1"/>
        <end position="24"/>
    </location>
</feature>
<dbReference type="Pfam" id="PF01734">
    <property type="entry name" value="Patatin"/>
    <property type="match status" value="1"/>
</dbReference>
<dbReference type="PROSITE" id="PS51635">
    <property type="entry name" value="PNPLA"/>
    <property type="match status" value="1"/>
</dbReference>
<gene>
    <name evidence="5" type="ORF">EV646_103433</name>
</gene>
<organism evidence="5 6">
    <name type="scientific">Kribbella antiqua</name>
    <dbReference type="NCBI Taxonomy" id="2512217"/>
    <lineage>
        <taxon>Bacteria</taxon>
        <taxon>Bacillati</taxon>
        <taxon>Actinomycetota</taxon>
        <taxon>Actinomycetes</taxon>
        <taxon>Propionibacteriales</taxon>
        <taxon>Kribbellaceae</taxon>
        <taxon>Kribbella</taxon>
    </lineage>
</organism>
<reference evidence="5 6" key="1">
    <citation type="journal article" date="2015" name="Stand. Genomic Sci.">
        <title>Genomic Encyclopedia of Bacterial and Archaeal Type Strains, Phase III: the genomes of soil and plant-associated and newly described type strains.</title>
        <authorList>
            <person name="Whitman W.B."/>
            <person name="Woyke T."/>
            <person name="Klenk H.P."/>
            <person name="Zhou Y."/>
            <person name="Lilburn T.G."/>
            <person name="Beck B.J."/>
            <person name="De Vos P."/>
            <person name="Vandamme P."/>
            <person name="Eisen J.A."/>
            <person name="Garrity G."/>
            <person name="Hugenholtz P."/>
            <person name="Kyrpides N.C."/>
        </authorList>
    </citation>
    <scope>NUCLEOTIDE SEQUENCE [LARGE SCALE GENOMIC DNA]</scope>
    <source>
        <strain evidence="5 6">VKM Ac-2541</strain>
    </source>
</reference>
<evidence type="ECO:0000256" key="1">
    <source>
        <dbReference type="ARBA" id="ARBA00023098"/>
    </source>
</evidence>
<proteinExistence type="predicted"/>
<evidence type="ECO:0000256" key="2">
    <source>
        <dbReference type="PROSITE-ProRule" id="PRU01161"/>
    </source>
</evidence>
<dbReference type="Gene3D" id="3.40.1090.10">
    <property type="entry name" value="Cytosolic phospholipase A2 catalytic domain"/>
    <property type="match status" value="2"/>
</dbReference>
<feature type="short sequence motif" description="GXSXG" evidence="2">
    <location>
        <begin position="72"/>
        <end position="76"/>
    </location>
</feature>
<keyword evidence="1" id="KW-0443">Lipid metabolism</keyword>
<name>A0A4R2IVL4_9ACTN</name>
<evidence type="ECO:0000313" key="6">
    <source>
        <dbReference type="Proteomes" id="UP000295573"/>
    </source>
</evidence>
<comment type="caution">
    <text evidence="5">The sequence shown here is derived from an EMBL/GenBank/DDBJ whole genome shotgun (WGS) entry which is preliminary data.</text>
</comment>
<dbReference type="InterPro" id="IPR016035">
    <property type="entry name" value="Acyl_Trfase/lysoPLipase"/>
</dbReference>
<evidence type="ECO:0000259" key="4">
    <source>
        <dbReference type="PROSITE" id="PS51635"/>
    </source>
</evidence>
<dbReference type="GO" id="GO:0006629">
    <property type="term" value="P:lipid metabolic process"/>
    <property type="evidence" value="ECO:0007669"/>
    <property type="project" value="UniProtKB-KW"/>
</dbReference>
<dbReference type="SUPFAM" id="SSF52151">
    <property type="entry name" value="FabD/lysophospholipase-like"/>
    <property type="match status" value="1"/>
</dbReference>
<comment type="caution">
    <text evidence="2">Lacks conserved residue(s) required for the propagation of feature annotation.</text>
</comment>
<dbReference type="OrthoDB" id="2339873at2"/>